<evidence type="ECO:0000256" key="6">
    <source>
        <dbReference type="ARBA" id="ARBA00022833"/>
    </source>
</evidence>
<keyword evidence="10" id="KW-1185">Reference proteome</keyword>
<reference evidence="9 10" key="1">
    <citation type="submission" date="2020-10" db="EMBL/GenBank/DDBJ databases">
        <title>Phylogeny of dyella-like bacteria.</title>
        <authorList>
            <person name="Fu J."/>
        </authorList>
    </citation>
    <scope>NUCLEOTIDE SEQUENCE [LARGE SCALE GENOMIC DNA]</scope>
    <source>
        <strain evidence="9 10">DHOB09</strain>
    </source>
</reference>
<keyword evidence="7" id="KW-0482">Metalloprotease</keyword>
<keyword evidence="4" id="KW-0378">Hydrolase</keyword>
<dbReference type="Pfam" id="PF14464">
    <property type="entry name" value="Prok-JAB"/>
    <property type="match status" value="1"/>
</dbReference>
<organism evidence="9 10">
    <name type="scientific">Dyella caseinilytica</name>
    <dbReference type="NCBI Taxonomy" id="1849581"/>
    <lineage>
        <taxon>Bacteria</taxon>
        <taxon>Pseudomonadati</taxon>
        <taxon>Pseudomonadota</taxon>
        <taxon>Gammaproteobacteria</taxon>
        <taxon>Lysobacterales</taxon>
        <taxon>Rhodanobacteraceae</taxon>
        <taxon>Dyella</taxon>
    </lineage>
</organism>
<dbReference type="InterPro" id="IPR051929">
    <property type="entry name" value="VirAsm_ModProt"/>
</dbReference>
<dbReference type="InterPro" id="IPR028090">
    <property type="entry name" value="JAB_dom_prok"/>
</dbReference>
<keyword evidence="6" id="KW-0862">Zinc</keyword>
<name>A0ABX7H1I5_9GAMM</name>
<comment type="similarity">
    <text evidence="1">Belongs to the peptidase C40 family.</text>
</comment>
<dbReference type="CDD" id="cd08073">
    <property type="entry name" value="MPN_NLPC_P60"/>
    <property type="match status" value="1"/>
</dbReference>
<dbReference type="PROSITE" id="PS51935">
    <property type="entry name" value="NLPC_P60"/>
    <property type="match status" value="1"/>
</dbReference>
<dbReference type="SUPFAM" id="SSF54001">
    <property type="entry name" value="Cysteine proteinases"/>
    <property type="match status" value="1"/>
</dbReference>
<dbReference type="Proteomes" id="UP000663181">
    <property type="component" value="Chromosome"/>
</dbReference>
<dbReference type="SUPFAM" id="SSF102712">
    <property type="entry name" value="JAB1/MPN domain"/>
    <property type="match status" value="1"/>
</dbReference>
<accession>A0ABX7H1I5</accession>
<evidence type="ECO:0000256" key="3">
    <source>
        <dbReference type="ARBA" id="ARBA00022723"/>
    </source>
</evidence>
<evidence type="ECO:0000256" key="2">
    <source>
        <dbReference type="ARBA" id="ARBA00022670"/>
    </source>
</evidence>
<dbReference type="Gene3D" id="3.40.140.10">
    <property type="entry name" value="Cytidine Deaminase, domain 2"/>
    <property type="match status" value="1"/>
</dbReference>
<evidence type="ECO:0000313" key="10">
    <source>
        <dbReference type="Proteomes" id="UP000663181"/>
    </source>
</evidence>
<dbReference type="InterPro" id="IPR000064">
    <property type="entry name" value="NLP_P60_dom"/>
</dbReference>
<protein>
    <submittedName>
        <fullName evidence="9">C40 family peptidase</fullName>
    </submittedName>
</protein>
<evidence type="ECO:0000256" key="7">
    <source>
        <dbReference type="ARBA" id="ARBA00023049"/>
    </source>
</evidence>
<sequence>MDESMSRLNDAIDAHALREYPREACGLVVIIKGRRRYFPCVNVAATPGDQFMIDPAEYAEIEDIGEVVAVVHSHPDVNAQPSPGDLVALEASGLPWIIVAVHKQADGAPVIAGRTETRPSGYKAPLVGRQWQHGVLDCWALVRDWYAQERGITLPNPPRADEWWNDGHSNLYSPDALANAGLVKVAMQDIQPGDIILMQVRSRNLVPNHAGVYLGDGQMLHHMHGRLSTRDVFGGYWLECAVSLMRYNGVVES</sequence>
<dbReference type="Gene3D" id="3.90.1720.10">
    <property type="entry name" value="endopeptidase domain like (from Nostoc punctiforme)"/>
    <property type="match status" value="1"/>
</dbReference>
<feature type="domain" description="NlpC/P60" evidence="8">
    <location>
        <begin position="91"/>
        <end position="248"/>
    </location>
</feature>
<dbReference type="PANTHER" id="PTHR34858:SF1">
    <property type="entry name" value="CYSO-CYSTEINE PEPTIDASE"/>
    <property type="match status" value="1"/>
</dbReference>
<keyword evidence="2" id="KW-0645">Protease</keyword>
<evidence type="ECO:0000313" key="9">
    <source>
        <dbReference type="EMBL" id="QRN55914.1"/>
    </source>
</evidence>
<evidence type="ECO:0000256" key="4">
    <source>
        <dbReference type="ARBA" id="ARBA00022801"/>
    </source>
</evidence>
<dbReference type="Pfam" id="PF00877">
    <property type="entry name" value="NLPC_P60"/>
    <property type="match status" value="1"/>
</dbReference>
<evidence type="ECO:0000259" key="8">
    <source>
        <dbReference type="PROSITE" id="PS51935"/>
    </source>
</evidence>
<keyword evidence="5" id="KW-0788">Thiol protease</keyword>
<dbReference type="EMBL" id="CP064030">
    <property type="protein sequence ID" value="QRN55914.1"/>
    <property type="molecule type" value="Genomic_DNA"/>
</dbReference>
<dbReference type="InterPro" id="IPR038765">
    <property type="entry name" value="Papain-like_cys_pep_sf"/>
</dbReference>
<evidence type="ECO:0000256" key="1">
    <source>
        <dbReference type="ARBA" id="ARBA00007074"/>
    </source>
</evidence>
<evidence type="ECO:0000256" key="5">
    <source>
        <dbReference type="ARBA" id="ARBA00022807"/>
    </source>
</evidence>
<gene>
    <name evidence="9" type="ORF">ISN74_12955</name>
</gene>
<keyword evidence="3" id="KW-0479">Metal-binding</keyword>
<proteinExistence type="inferred from homology"/>
<dbReference type="PANTHER" id="PTHR34858">
    <property type="entry name" value="CYSO-CYSTEINE PEPTIDASE"/>
    <property type="match status" value="1"/>
</dbReference>